<feature type="domain" description="Scaffold protein Nfu/NifU N-terminal" evidence="2">
    <location>
        <begin position="12"/>
        <end position="98"/>
    </location>
</feature>
<dbReference type="InterPro" id="IPR001075">
    <property type="entry name" value="NIF_FeS_clus_asmbl_NifU_C"/>
</dbReference>
<dbReference type="PANTHER" id="PTHR11178:SF1">
    <property type="entry name" value="NFU1 IRON-SULFUR CLUSTER SCAFFOLD HOMOLOG, MITOCHONDRIAL"/>
    <property type="match status" value="1"/>
</dbReference>
<dbReference type="GO" id="GO:0051536">
    <property type="term" value="F:iron-sulfur cluster binding"/>
    <property type="evidence" value="ECO:0007669"/>
    <property type="project" value="InterPro"/>
</dbReference>
<dbReference type="GO" id="GO:0005506">
    <property type="term" value="F:iron ion binding"/>
    <property type="evidence" value="ECO:0007669"/>
    <property type="project" value="InterPro"/>
</dbReference>
<dbReference type="PIRSF" id="PIRSF036773">
    <property type="entry name" value="HIRIP5"/>
    <property type="match status" value="1"/>
</dbReference>
<reference evidence="3" key="1">
    <citation type="submission" date="2021-09" db="EMBL/GenBank/DDBJ databases">
        <authorList>
            <consortium name="AG Swart"/>
            <person name="Singh M."/>
            <person name="Singh A."/>
            <person name="Seah K."/>
            <person name="Emmerich C."/>
        </authorList>
    </citation>
    <scope>NUCLEOTIDE SEQUENCE</scope>
    <source>
        <strain evidence="3">ATCC30299</strain>
    </source>
</reference>
<organism evidence="3 4">
    <name type="scientific">Blepharisma stoltei</name>
    <dbReference type="NCBI Taxonomy" id="1481888"/>
    <lineage>
        <taxon>Eukaryota</taxon>
        <taxon>Sar</taxon>
        <taxon>Alveolata</taxon>
        <taxon>Ciliophora</taxon>
        <taxon>Postciliodesmatophora</taxon>
        <taxon>Heterotrichea</taxon>
        <taxon>Heterotrichida</taxon>
        <taxon>Blepharismidae</taxon>
        <taxon>Blepharisma</taxon>
    </lineage>
</organism>
<dbReference type="Pfam" id="PF01106">
    <property type="entry name" value="NifU"/>
    <property type="match status" value="1"/>
</dbReference>
<dbReference type="Gene3D" id="3.30.1370.70">
    <property type="entry name" value="Scaffold protein Nfu/NifU, N-terminal domain"/>
    <property type="match status" value="1"/>
</dbReference>
<comment type="similarity">
    <text evidence="1">Belongs to the NifU family.</text>
</comment>
<dbReference type="InterPro" id="IPR036498">
    <property type="entry name" value="Nfu/NifU_N_sf"/>
</dbReference>
<dbReference type="GO" id="GO:0016226">
    <property type="term" value="P:iron-sulfur cluster assembly"/>
    <property type="evidence" value="ECO:0007669"/>
    <property type="project" value="InterPro"/>
</dbReference>
<dbReference type="PANTHER" id="PTHR11178">
    <property type="entry name" value="IRON-SULFUR CLUSTER SCAFFOLD PROTEIN NFU-RELATED"/>
    <property type="match status" value="1"/>
</dbReference>
<dbReference type="GO" id="GO:0005739">
    <property type="term" value="C:mitochondrion"/>
    <property type="evidence" value="ECO:0007669"/>
    <property type="project" value="TreeGrafter"/>
</dbReference>
<accession>A0AAU9I9R9</accession>
<dbReference type="AlphaFoldDB" id="A0AAU9I9R9"/>
<name>A0AAU9I9R9_9CILI</name>
<dbReference type="InterPro" id="IPR035433">
    <property type="entry name" value="NFU1-like"/>
</dbReference>
<evidence type="ECO:0000313" key="3">
    <source>
        <dbReference type="EMBL" id="CAG9311794.1"/>
    </source>
</evidence>
<dbReference type="InterPro" id="IPR014824">
    <property type="entry name" value="Nfu/NifU_N"/>
</dbReference>
<evidence type="ECO:0000313" key="4">
    <source>
        <dbReference type="Proteomes" id="UP001162131"/>
    </source>
</evidence>
<protein>
    <recommendedName>
        <fullName evidence="2">Scaffold protein Nfu/NifU N-terminal domain-containing protein</fullName>
    </recommendedName>
</protein>
<dbReference type="InterPro" id="IPR034904">
    <property type="entry name" value="FSCA_dom_sf"/>
</dbReference>
<dbReference type="EMBL" id="CAJZBQ010000005">
    <property type="protein sequence ID" value="CAG9311794.1"/>
    <property type="molecule type" value="Genomic_DNA"/>
</dbReference>
<gene>
    <name evidence="3" type="ORF">BSTOLATCC_MIC5054</name>
</gene>
<evidence type="ECO:0000259" key="2">
    <source>
        <dbReference type="SMART" id="SM00932"/>
    </source>
</evidence>
<dbReference type="SUPFAM" id="SSF117916">
    <property type="entry name" value="Fe-S cluster assembly (FSCA) domain-like"/>
    <property type="match status" value="1"/>
</dbReference>
<dbReference type="SMART" id="SM00932">
    <property type="entry name" value="Nfu_N"/>
    <property type="match status" value="1"/>
</dbReference>
<dbReference type="Proteomes" id="UP001162131">
    <property type="component" value="Unassembled WGS sequence"/>
</dbReference>
<sequence length="196" mass="21936">MLGIRLWRSIFIRTQKSPNPAFLQFYPGSTVIEEGTIDYPSLRLAANCPLAVQLFQIEGVSRVFLSKDYVGIGKSQEKNWENLKPLIFEVLMDYFSSGKSVISDVPQDEDTKINDTDSEDLAMIKEIIEYRVKPFVRDDGGDVRFLSFDEEAGVVTLEMRGSCAGCPSSAVTLKNGIEKMLTHYVPKVKKVEGVDA</sequence>
<dbReference type="Gene3D" id="3.30.300.130">
    <property type="entry name" value="Fe-S cluster assembly (FSCA)"/>
    <property type="match status" value="1"/>
</dbReference>
<dbReference type="SUPFAM" id="SSF110836">
    <property type="entry name" value="Hypothetical protein SAV1430"/>
    <property type="match status" value="1"/>
</dbReference>
<keyword evidence="4" id="KW-1185">Reference proteome</keyword>
<evidence type="ECO:0000256" key="1">
    <source>
        <dbReference type="ARBA" id="ARBA00006420"/>
    </source>
</evidence>
<proteinExistence type="inferred from homology"/>
<dbReference type="Pfam" id="PF08712">
    <property type="entry name" value="Nfu_N"/>
    <property type="match status" value="1"/>
</dbReference>
<comment type="caution">
    <text evidence="3">The sequence shown here is derived from an EMBL/GenBank/DDBJ whole genome shotgun (WGS) entry which is preliminary data.</text>
</comment>